<keyword evidence="3" id="KW-1003">Cell membrane</keyword>
<gene>
    <name evidence="10" type="ORF">N1496_08115</name>
</gene>
<keyword evidence="4 7" id="KW-0812">Transmembrane</keyword>
<dbReference type="Gene3D" id="3.30.70.100">
    <property type="match status" value="1"/>
</dbReference>
<accession>A0ABY9LGT1</accession>
<evidence type="ECO:0000259" key="8">
    <source>
        <dbReference type="Pfam" id="PF00924"/>
    </source>
</evidence>
<reference evidence="11" key="1">
    <citation type="submission" date="2022-10" db="EMBL/GenBank/DDBJ databases">
        <title>Streptococcus didelphis as causative of fatal infections in opossums (Didelphis albiventris).</title>
        <authorList>
            <person name="Breyer G.M."/>
            <person name="Da Silva M.E.R.J."/>
            <person name="Siqueira F.M."/>
        </authorList>
    </citation>
    <scope>NUCLEOTIDE SEQUENCE [LARGE SCALE GENOMIC DNA]</scope>
    <source>
        <strain evidence="11">LBVP101/21</strain>
    </source>
</reference>
<dbReference type="EMBL" id="CP110509">
    <property type="protein sequence ID" value="WMB27958.1"/>
    <property type="molecule type" value="Genomic_DNA"/>
</dbReference>
<dbReference type="InterPro" id="IPR011014">
    <property type="entry name" value="MscS_channel_TM-2"/>
</dbReference>
<dbReference type="PANTHER" id="PTHR30460">
    <property type="entry name" value="MODERATE CONDUCTANCE MECHANOSENSITIVE CHANNEL YBIO"/>
    <property type="match status" value="1"/>
</dbReference>
<dbReference type="InterPro" id="IPR010920">
    <property type="entry name" value="LSM_dom_sf"/>
</dbReference>
<dbReference type="InterPro" id="IPR023408">
    <property type="entry name" value="MscS_beta-dom_sf"/>
</dbReference>
<dbReference type="Proteomes" id="UP001238096">
    <property type="component" value="Chromosome"/>
</dbReference>
<sequence>MNFIINYFNHLHFEELMFSVFSKIASLILLLIFFIIFKQIITHIFEKAITKSFSYSRQTDSRKKTLSKLINNILNYVLYFLLIYWILNLLGIPVSSLLAGAGIAGVAIGLGAQGFLSDVVNGFFILFENQFEVGDTVAISEIEGIISSVGIRTTQIRGFDGTLHFIPNRSIIIVSNKSRGNMRALIEIPLYSTSNLEQITKIIEEVNQKEAPKYSQIIDKPTILGPQVTPNGQFSFKIAIFTKSGEQYTIYHTFYQKYQEALLKEGINLPTINTLLHSNLK</sequence>
<dbReference type="Gene3D" id="1.10.287.1260">
    <property type="match status" value="1"/>
</dbReference>
<dbReference type="SUPFAM" id="SSF82689">
    <property type="entry name" value="Mechanosensitive channel protein MscS (YggB), C-terminal domain"/>
    <property type="match status" value="1"/>
</dbReference>
<dbReference type="RefSeq" id="WP_018367050.1">
    <property type="nucleotide sequence ID" value="NZ_CP104407.1"/>
</dbReference>
<keyword evidence="6 7" id="KW-0472">Membrane</keyword>
<keyword evidence="5 7" id="KW-1133">Transmembrane helix</keyword>
<evidence type="ECO:0000259" key="9">
    <source>
        <dbReference type="Pfam" id="PF21088"/>
    </source>
</evidence>
<dbReference type="SUPFAM" id="SSF50182">
    <property type="entry name" value="Sm-like ribonucleoproteins"/>
    <property type="match status" value="1"/>
</dbReference>
<comment type="similarity">
    <text evidence="2">Belongs to the MscS (TC 1.A.23) family.</text>
</comment>
<organism evidence="10 11">
    <name type="scientific">Streptococcus didelphis</name>
    <dbReference type="NCBI Taxonomy" id="102886"/>
    <lineage>
        <taxon>Bacteria</taxon>
        <taxon>Bacillati</taxon>
        <taxon>Bacillota</taxon>
        <taxon>Bacilli</taxon>
        <taxon>Lactobacillales</taxon>
        <taxon>Streptococcaceae</taxon>
        <taxon>Streptococcus</taxon>
    </lineage>
</organism>
<dbReference type="PANTHER" id="PTHR30460:SF0">
    <property type="entry name" value="MODERATE CONDUCTANCE MECHANOSENSITIVE CHANNEL YBIO"/>
    <property type="match status" value="1"/>
</dbReference>
<dbReference type="InterPro" id="IPR006685">
    <property type="entry name" value="MscS_channel_2nd"/>
</dbReference>
<dbReference type="InterPro" id="IPR049142">
    <property type="entry name" value="MS_channel_1st"/>
</dbReference>
<feature type="transmembrane region" description="Helical" evidence="7">
    <location>
        <begin position="97"/>
        <end position="116"/>
    </location>
</feature>
<feature type="transmembrane region" description="Helical" evidence="7">
    <location>
        <begin position="73"/>
        <end position="91"/>
    </location>
</feature>
<evidence type="ECO:0000256" key="7">
    <source>
        <dbReference type="SAM" id="Phobius"/>
    </source>
</evidence>
<evidence type="ECO:0000256" key="6">
    <source>
        <dbReference type="ARBA" id="ARBA00023136"/>
    </source>
</evidence>
<evidence type="ECO:0000256" key="3">
    <source>
        <dbReference type="ARBA" id="ARBA00022475"/>
    </source>
</evidence>
<evidence type="ECO:0000256" key="5">
    <source>
        <dbReference type="ARBA" id="ARBA00022989"/>
    </source>
</evidence>
<dbReference type="InterPro" id="IPR045276">
    <property type="entry name" value="YbiO_bact"/>
</dbReference>
<evidence type="ECO:0000313" key="10">
    <source>
        <dbReference type="EMBL" id="WMB27958.1"/>
    </source>
</evidence>
<evidence type="ECO:0000256" key="1">
    <source>
        <dbReference type="ARBA" id="ARBA00004651"/>
    </source>
</evidence>
<protein>
    <submittedName>
        <fullName evidence="10">Mechanosensitive ion channel family protein</fullName>
    </submittedName>
</protein>
<name>A0ABY9LGT1_9STRE</name>
<feature type="transmembrane region" description="Helical" evidence="7">
    <location>
        <begin position="16"/>
        <end position="37"/>
    </location>
</feature>
<evidence type="ECO:0000256" key="4">
    <source>
        <dbReference type="ARBA" id="ARBA00022692"/>
    </source>
</evidence>
<feature type="domain" description="Mechanosensitive ion channel transmembrane helices 2/3" evidence="9">
    <location>
        <begin position="72"/>
        <end position="113"/>
    </location>
</feature>
<dbReference type="Gene3D" id="2.30.30.60">
    <property type="match status" value="1"/>
</dbReference>
<evidence type="ECO:0000313" key="11">
    <source>
        <dbReference type="Proteomes" id="UP001238096"/>
    </source>
</evidence>
<feature type="domain" description="Mechanosensitive ion channel MscS" evidence="8">
    <location>
        <begin position="116"/>
        <end position="178"/>
    </location>
</feature>
<proteinExistence type="inferred from homology"/>
<evidence type="ECO:0000256" key="2">
    <source>
        <dbReference type="ARBA" id="ARBA00008017"/>
    </source>
</evidence>
<dbReference type="SUPFAM" id="SSF82861">
    <property type="entry name" value="Mechanosensitive channel protein MscS (YggB), transmembrane region"/>
    <property type="match status" value="1"/>
</dbReference>
<keyword evidence="11" id="KW-1185">Reference proteome</keyword>
<comment type="subcellular location">
    <subcellularLocation>
        <location evidence="1">Cell membrane</location>
        <topology evidence="1">Multi-pass membrane protein</topology>
    </subcellularLocation>
</comment>
<dbReference type="Pfam" id="PF21088">
    <property type="entry name" value="MS_channel_1st"/>
    <property type="match status" value="1"/>
</dbReference>
<dbReference type="Pfam" id="PF00924">
    <property type="entry name" value="MS_channel_2nd"/>
    <property type="match status" value="1"/>
</dbReference>
<dbReference type="InterPro" id="IPR011066">
    <property type="entry name" value="MscS_channel_C_sf"/>
</dbReference>